<gene>
    <name evidence="2" type="ORF">ENO36_04625</name>
</gene>
<keyword evidence="1" id="KW-0472">Membrane</keyword>
<keyword evidence="1" id="KW-0812">Transmembrane</keyword>
<dbReference type="PANTHER" id="PTHR35531">
    <property type="entry name" value="INNER MEMBRANE PROTEIN YBCI-RELATED"/>
    <property type="match status" value="1"/>
</dbReference>
<organism evidence="2">
    <name type="scientific">Fervidicoccus fontis</name>
    <dbReference type="NCBI Taxonomy" id="683846"/>
    <lineage>
        <taxon>Archaea</taxon>
        <taxon>Thermoproteota</taxon>
        <taxon>Thermoprotei</taxon>
        <taxon>Fervidicoccales</taxon>
        <taxon>Fervidicoccaceae</taxon>
        <taxon>Fervidicoccus</taxon>
    </lineage>
</organism>
<evidence type="ECO:0000256" key="1">
    <source>
        <dbReference type="SAM" id="Phobius"/>
    </source>
</evidence>
<feature type="transmembrane region" description="Helical" evidence="1">
    <location>
        <begin position="50"/>
        <end position="68"/>
    </location>
</feature>
<keyword evidence="1" id="KW-1133">Transmembrane helix</keyword>
<feature type="transmembrane region" description="Helical" evidence="1">
    <location>
        <begin position="80"/>
        <end position="99"/>
    </location>
</feature>
<dbReference type="Pfam" id="PF04307">
    <property type="entry name" value="YdjM"/>
    <property type="match status" value="1"/>
</dbReference>
<dbReference type="InterPro" id="IPR007404">
    <property type="entry name" value="YdjM-like"/>
</dbReference>
<dbReference type="EMBL" id="DSFE01000096">
    <property type="protein sequence ID" value="HEU98117.1"/>
    <property type="molecule type" value="Genomic_DNA"/>
</dbReference>
<feature type="transmembrane region" description="Helical" evidence="1">
    <location>
        <begin position="129"/>
        <end position="146"/>
    </location>
</feature>
<accession>A0A7C2YI13</accession>
<dbReference type="GO" id="GO:0016787">
    <property type="term" value="F:hydrolase activity"/>
    <property type="evidence" value="ECO:0007669"/>
    <property type="project" value="UniProtKB-KW"/>
</dbReference>
<dbReference type="AlphaFoldDB" id="A0A7C2YI13"/>
<proteinExistence type="predicted"/>
<dbReference type="Proteomes" id="UP000885664">
    <property type="component" value="Unassembled WGS sequence"/>
</dbReference>
<comment type="caution">
    <text evidence="2">The sequence shown here is derived from an EMBL/GenBank/DDBJ whole genome shotgun (WGS) entry which is preliminary data.</text>
</comment>
<name>A0A7C2YI13_9CREN</name>
<evidence type="ECO:0000313" key="2">
    <source>
        <dbReference type="EMBL" id="HEU98117.1"/>
    </source>
</evidence>
<sequence>MRRSTHALFGLGLSIYVMSRLGYFDNLMIFFGLFFSLLPDLDVSFKHRALLHNLFSAVALSWAIPYFSESYILSMQLSSLSWIDFFATSLIAYLSHLLLDLITKGGVELFWPLSENRFRIASLRYNDPAANALLSLAGGLLIVFTFV</sequence>
<feature type="transmembrane region" description="Helical" evidence="1">
    <location>
        <begin position="21"/>
        <end position="38"/>
    </location>
</feature>
<protein>
    <submittedName>
        <fullName evidence="2">Metal-dependent hydrolase</fullName>
    </submittedName>
</protein>
<dbReference type="PANTHER" id="PTHR35531:SF1">
    <property type="entry name" value="INNER MEMBRANE PROTEIN YBCI-RELATED"/>
    <property type="match status" value="1"/>
</dbReference>
<keyword evidence="2" id="KW-0378">Hydrolase</keyword>
<reference evidence="2" key="1">
    <citation type="journal article" date="2020" name="mSystems">
        <title>Genome- and Community-Level Interaction Insights into Carbon Utilization and Element Cycling Functions of Hydrothermarchaeota in Hydrothermal Sediment.</title>
        <authorList>
            <person name="Zhou Z."/>
            <person name="Liu Y."/>
            <person name="Xu W."/>
            <person name="Pan J."/>
            <person name="Luo Z.H."/>
            <person name="Li M."/>
        </authorList>
    </citation>
    <scope>NUCLEOTIDE SEQUENCE [LARGE SCALE GENOMIC DNA]</scope>
    <source>
        <strain evidence="2">SpSt-1259</strain>
    </source>
</reference>